<protein>
    <submittedName>
        <fullName evidence="1">Uncharacterized protein</fullName>
    </submittedName>
</protein>
<dbReference type="Proteomes" id="UP000032180">
    <property type="component" value="Chromosome 11"/>
</dbReference>
<reference evidence="1" key="3">
    <citation type="submission" date="2015-04" db="UniProtKB">
        <authorList>
            <consortium name="EnsemblPlants"/>
        </authorList>
    </citation>
    <scope>IDENTIFICATION</scope>
</reference>
<organism evidence="1 2">
    <name type="scientific">Leersia perrieri</name>
    <dbReference type="NCBI Taxonomy" id="77586"/>
    <lineage>
        <taxon>Eukaryota</taxon>
        <taxon>Viridiplantae</taxon>
        <taxon>Streptophyta</taxon>
        <taxon>Embryophyta</taxon>
        <taxon>Tracheophyta</taxon>
        <taxon>Spermatophyta</taxon>
        <taxon>Magnoliopsida</taxon>
        <taxon>Liliopsida</taxon>
        <taxon>Poales</taxon>
        <taxon>Poaceae</taxon>
        <taxon>BOP clade</taxon>
        <taxon>Oryzoideae</taxon>
        <taxon>Oryzeae</taxon>
        <taxon>Oryzinae</taxon>
        <taxon>Leersia</taxon>
    </lineage>
</organism>
<sequence>MALSYLTYVFMTIVKKMKSVSTQYGPAEVTYVVLTNVVQGHLARKDEHGNPIVATSIHGRIFTHSKLLSDKCVLFSSE</sequence>
<evidence type="ECO:0000313" key="1">
    <source>
        <dbReference type="EnsemblPlants" id="LPERR11G03600.1"/>
    </source>
</evidence>
<reference evidence="2" key="2">
    <citation type="submission" date="2013-12" db="EMBL/GenBank/DDBJ databases">
        <authorList>
            <person name="Yu Y."/>
            <person name="Lee S."/>
            <person name="de Baynast K."/>
            <person name="Wissotski M."/>
            <person name="Liu L."/>
            <person name="Talag J."/>
            <person name="Goicoechea J."/>
            <person name="Angelova A."/>
            <person name="Jetty R."/>
            <person name="Kudrna D."/>
            <person name="Golser W."/>
            <person name="Rivera L."/>
            <person name="Zhang J."/>
            <person name="Wing R."/>
        </authorList>
    </citation>
    <scope>NUCLEOTIDE SEQUENCE</scope>
</reference>
<reference evidence="1 2" key="1">
    <citation type="submission" date="2012-08" db="EMBL/GenBank/DDBJ databases">
        <title>Oryza genome evolution.</title>
        <authorList>
            <person name="Wing R.A."/>
        </authorList>
    </citation>
    <scope>NUCLEOTIDE SEQUENCE</scope>
</reference>
<dbReference type="Gramene" id="LPERR11G03600.1">
    <property type="protein sequence ID" value="LPERR11G03600.1"/>
    <property type="gene ID" value="LPERR11G03600"/>
</dbReference>
<name>A0A0D9XPF3_9ORYZ</name>
<keyword evidence="2" id="KW-1185">Reference proteome</keyword>
<evidence type="ECO:0000313" key="2">
    <source>
        <dbReference type="Proteomes" id="UP000032180"/>
    </source>
</evidence>
<dbReference type="HOGENOM" id="CLU_2625523_0_0_1"/>
<dbReference type="STRING" id="77586.A0A0D9XPF3"/>
<dbReference type="EnsemblPlants" id="LPERR11G03600.1">
    <property type="protein sequence ID" value="LPERR11G03600.1"/>
    <property type="gene ID" value="LPERR11G03600"/>
</dbReference>
<proteinExistence type="predicted"/>
<dbReference type="AlphaFoldDB" id="A0A0D9XPF3"/>
<accession>A0A0D9XPF3</accession>